<evidence type="ECO:0000259" key="2">
    <source>
        <dbReference type="PROSITE" id="PS50002"/>
    </source>
</evidence>
<evidence type="ECO:0000313" key="3">
    <source>
        <dbReference type="EMBL" id="KGX86737.1"/>
    </source>
</evidence>
<reference evidence="3 4" key="1">
    <citation type="submission" date="2013-08" db="EMBL/GenBank/DDBJ databases">
        <authorList>
            <person name="Huang J."/>
            <person name="Wang G."/>
        </authorList>
    </citation>
    <scope>NUCLEOTIDE SEQUENCE [LARGE SCALE GENOMIC DNA]</scope>
    <source>
        <strain evidence="3 4">JSM 072002</strain>
    </source>
</reference>
<dbReference type="STRING" id="1385512.N784_03835"/>
<dbReference type="Pfam" id="PF00018">
    <property type="entry name" value="SH3_1"/>
    <property type="match status" value="1"/>
</dbReference>
<comment type="caution">
    <text evidence="3">The sequence shown here is derived from an EMBL/GenBank/DDBJ whole genome shotgun (WGS) entry which is preliminary data.</text>
</comment>
<evidence type="ECO:0000313" key="4">
    <source>
        <dbReference type="Proteomes" id="UP000030401"/>
    </source>
</evidence>
<dbReference type="Gene3D" id="2.30.30.40">
    <property type="entry name" value="SH3 Domains"/>
    <property type="match status" value="1"/>
</dbReference>
<dbReference type="eggNOG" id="ENOG503302Y">
    <property type="taxonomic scope" value="Bacteria"/>
</dbReference>
<proteinExistence type="predicted"/>
<keyword evidence="4" id="KW-1185">Reference proteome</keyword>
<dbReference type="EMBL" id="AVPG01000011">
    <property type="protein sequence ID" value="KGX86737.1"/>
    <property type="molecule type" value="Genomic_DNA"/>
</dbReference>
<dbReference type="PIRSF" id="PIRSF034961">
    <property type="entry name" value="UCP034961_SH3_2"/>
    <property type="match status" value="1"/>
</dbReference>
<gene>
    <name evidence="3" type="ORF">N784_03835</name>
</gene>
<sequence>MIYEVVKEHHKTNKNPLKLSVGDQITFKARVSGPEVYERWVYCLHEVSGLEGWVPEQLIYKYKDYEGVMMRSYSANELEVDIGDKFQVLEVLNGWVWGKLISSGEMGWLPKQCLEDFIE</sequence>
<dbReference type="InterPro" id="IPR014593">
    <property type="entry name" value="UCP034961_SH3_2"/>
</dbReference>
<keyword evidence="1" id="KW-0728">SH3 domain</keyword>
<dbReference type="RefSeq" id="WP_036834176.1">
    <property type="nucleotide sequence ID" value="NZ_AVPG01000011.1"/>
</dbReference>
<evidence type="ECO:0000256" key="1">
    <source>
        <dbReference type="ARBA" id="ARBA00022443"/>
    </source>
</evidence>
<dbReference type="SMART" id="SM00326">
    <property type="entry name" value="SH3"/>
    <property type="match status" value="2"/>
</dbReference>
<organism evidence="3 4">
    <name type="scientific">Pontibacillus litoralis JSM 072002</name>
    <dbReference type="NCBI Taxonomy" id="1385512"/>
    <lineage>
        <taxon>Bacteria</taxon>
        <taxon>Bacillati</taxon>
        <taxon>Bacillota</taxon>
        <taxon>Bacilli</taxon>
        <taxon>Bacillales</taxon>
        <taxon>Bacillaceae</taxon>
        <taxon>Pontibacillus</taxon>
    </lineage>
</organism>
<dbReference type="InterPro" id="IPR001452">
    <property type="entry name" value="SH3_domain"/>
</dbReference>
<dbReference type="Proteomes" id="UP000030401">
    <property type="component" value="Unassembled WGS sequence"/>
</dbReference>
<dbReference type="PROSITE" id="PS50002">
    <property type="entry name" value="SH3"/>
    <property type="match status" value="1"/>
</dbReference>
<dbReference type="AlphaFoldDB" id="A0A0A5HSW5"/>
<dbReference type="InterPro" id="IPR036028">
    <property type="entry name" value="SH3-like_dom_sf"/>
</dbReference>
<name>A0A0A5HSW5_9BACI</name>
<dbReference type="SUPFAM" id="SSF50044">
    <property type="entry name" value="SH3-domain"/>
    <property type="match status" value="2"/>
</dbReference>
<accession>A0A0A5HSW5</accession>
<protein>
    <recommendedName>
        <fullName evidence="2">SH3 domain-containing protein</fullName>
    </recommendedName>
</protein>
<feature type="domain" description="SH3" evidence="2">
    <location>
        <begin position="62"/>
        <end position="119"/>
    </location>
</feature>